<dbReference type="InterPro" id="IPR003439">
    <property type="entry name" value="ABC_transporter-like_ATP-bd"/>
</dbReference>
<dbReference type="RefSeq" id="WP_209524903.1">
    <property type="nucleotide sequence ID" value="NZ_JAEEGA010000002.1"/>
</dbReference>
<proteinExistence type="predicted"/>
<reference evidence="9" key="1">
    <citation type="submission" date="2020-12" db="EMBL/GenBank/DDBJ databases">
        <title>Vagococcus allomyrinae sp. nov. and Enterococcus lavae sp. nov., isolated from the larvae of Allomyrina dichotoma.</title>
        <authorList>
            <person name="Lee S.D."/>
        </authorList>
    </citation>
    <scope>NUCLEOTIDE SEQUENCE</scope>
    <source>
        <strain evidence="9">BWB3-3</strain>
    </source>
</reference>
<evidence type="ECO:0000259" key="8">
    <source>
        <dbReference type="PROSITE" id="PS50893"/>
    </source>
</evidence>
<evidence type="ECO:0000256" key="6">
    <source>
        <dbReference type="ARBA" id="ARBA00022967"/>
    </source>
</evidence>
<accession>A0A940STS3</accession>
<dbReference type="PANTHER" id="PTHR42711:SF13">
    <property type="entry name" value="ABC TRANSPORTER, ATP-BINDING PROTEIN"/>
    <property type="match status" value="1"/>
</dbReference>
<dbReference type="PANTHER" id="PTHR42711">
    <property type="entry name" value="ABC TRANSPORTER ATP-BINDING PROTEIN"/>
    <property type="match status" value="1"/>
</dbReference>
<keyword evidence="5 9" id="KW-0067">ATP-binding</keyword>
<feature type="domain" description="ABC transporter" evidence="8">
    <location>
        <begin position="7"/>
        <end position="233"/>
    </location>
</feature>
<dbReference type="GO" id="GO:0005886">
    <property type="term" value="C:plasma membrane"/>
    <property type="evidence" value="ECO:0007669"/>
    <property type="project" value="UniProtKB-SubCell"/>
</dbReference>
<organism evidence="9 10">
    <name type="scientific">Vagococcus allomyrinae</name>
    <dbReference type="NCBI Taxonomy" id="2794353"/>
    <lineage>
        <taxon>Bacteria</taxon>
        <taxon>Bacillati</taxon>
        <taxon>Bacillota</taxon>
        <taxon>Bacilli</taxon>
        <taxon>Lactobacillales</taxon>
        <taxon>Enterococcaceae</taxon>
        <taxon>Vagococcus</taxon>
    </lineage>
</organism>
<dbReference type="SUPFAM" id="SSF52540">
    <property type="entry name" value="P-loop containing nucleoside triphosphate hydrolases"/>
    <property type="match status" value="1"/>
</dbReference>
<dbReference type="EMBL" id="JAEEGA010000002">
    <property type="protein sequence ID" value="MBP1040004.1"/>
    <property type="molecule type" value="Genomic_DNA"/>
</dbReference>
<dbReference type="InterPro" id="IPR003593">
    <property type="entry name" value="AAA+_ATPase"/>
</dbReference>
<keyword evidence="2" id="KW-0813">Transport</keyword>
<keyword evidence="3" id="KW-1003">Cell membrane</keyword>
<evidence type="ECO:0000256" key="1">
    <source>
        <dbReference type="ARBA" id="ARBA00004236"/>
    </source>
</evidence>
<dbReference type="GO" id="GO:0016887">
    <property type="term" value="F:ATP hydrolysis activity"/>
    <property type="evidence" value="ECO:0007669"/>
    <property type="project" value="InterPro"/>
</dbReference>
<evidence type="ECO:0000256" key="2">
    <source>
        <dbReference type="ARBA" id="ARBA00022448"/>
    </source>
</evidence>
<dbReference type="InterPro" id="IPR027417">
    <property type="entry name" value="P-loop_NTPase"/>
</dbReference>
<evidence type="ECO:0000256" key="5">
    <source>
        <dbReference type="ARBA" id="ARBA00022840"/>
    </source>
</evidence>
<keyword evidence="4" id="KW-0547">Nucleotide-binding</keyword>
<keyword evidence="10" id="KW-1185">Reference proteome</keyword>
<dbReference type="FunFam" id="3.40.50.300:FF:000589">
    <property type="entry name" value="ABC transporter, ATP-binding subunit"/>
    <property type="match status" value="1"/>
</dbReference>
<dbReference type="Pfam" id="PF00005">
    <property type="entry name" value="ABC_tran"/>
    <property type="match status" value="1"/>
</dbReference>
<protein>
    <submittedName>
        <fullName evidence="9">ABC transporter ATP-binding protein</fullName>
    </submittedName>
</protein>
<sequence>MTQDLSIKVKELKKSFKGTTAIKDISFTVGKGEIFGFLGPSGAGKTTTIKILTGQLKQTSGHVEILGQNITNFSANLYERIGIMTDNSGLYERMTVYQNLAFFARLLQVPTSRVDELLQRVGLAEHQKKLASKLSKGMTQRLILARAVLHQPELLFLDEPTSGLDPSTASAIHELLLELRDNGTAILLTTHNMEEATFLCDNIALLNDGFIVERGTPEELKIKFNQEKRYRITKTSGQQVVLADNHETVETIQSWFQTGQIETIHSCEPTLGDIFIQVTGRKLV</sequence>
<dbReference type="InterPro" id="IPR050763">
    <property type="entry name" value="ABC_transporter_ATP-binding"/>
</dbReference>
<dbReference type="AlphaFoldDB" id="A0A940STS3"/>
<evidence type="ECO:0000256" key="4">
    <source>
        <dbReference type="ARBA" id="ARBA00022741"/>
    </source>
</evidence>
<dbReference type="Proteomes" id="UP000674938">
    <property type="component" value="Unassembled WGS sequence"/>
</dbReference>
<evidence type="ECO:0000256" key="3">
    <source>
        <dbReference type="ARBA" id="ARBA00022475"/>
    </source>
</evidence>
<gene>
    <name evidence="9" type="ORF">I6N95_03160</name>
</gene>
<comment type="subcellular location">
    <subcellularLocation>
        <location evidence="1">Cell membrane</location>
    </subcellularLocation>
</comment>
<evidence type="ECO:0000313" key="9">
    <source>
        <dbReference type="EMBL" id="MBP1040004.1"/>
    </source>
</evidence>
<comment type="caution">
    <text evidence="9">The sequence shown here is derived from an EMBL/GenBank/DDBJ whole genome shotgun (WGS) entry which is preliminary data.</text>
</comment>
<dbReference type="Gene3D" id="3.40.50.300">
    <property type="entry name" value="P-loop containing nucleotide triphosphate hydrolases"/>
    <property type="match status" value="1"/>
</dbReference>
<dbReference type="SMART" id="SM00382">
    <property type="entry name" value="AAA"/>
    <property type="match status" value="1"/>
</dbReference>
<dbReference type="GO" id="GO:0005524">
    <property type="term" value="F:ATP binding"/>
    <property type="evidence" value="ECO:0007669"/>
    <property type="project" value="UniProtKB-KW"/>
</dbReference>
<keyword evidence="6" id="KW-1278">Translocase</keyword>
<dbReference type="PROSITE" id="PS50893">
    <property type="entry name" value="ABC_TRANSPORTER_2"/>
    <property type="match status" value="1"/>
</dbReference>
<evidence type="ECO:0000256" key="7">
    <source>
        <dbReference type="ARBA" id="ARBA00023136"/>
    </source>
</evidence>
<dbReference type="CDD" id="cd03230">
    <property type="entry name" value="ABC_DR_subfamily_A"/>
    <property type="match status" value="1"/>
</dbReference>
<name>A0A940STS3_9ENTE</name>
<evidence type="ECO:0000313" key="10">
    <source>
        <dbReference type="Proteomes" id="UP000674938"/>
    </source>
</evidence>
<keyword evidence="7" id="KW-0472">Membrane</keyword>